<proteinExistence type="predicted"/>
<name>A0AAV4PFU4_9ARAC</name>
<dbReference type="Proteomes" id="UP001054837">
    <property type="component" value="Unassembled WGS sequence"/>
</dbReference>
<protein>
    <submittedName>
        <fullName evidence="1">Uncharacterized protein</fullName>
    </submittedName>
</protein>
<gene>
    <name evidence="1" type="ORF">CDAR_128381</name>
</gene>
<dbReference type="EMBL" id="BPLQ01002700">
    <property type="protein sequence ID" value="GIX95046.1"/>
    <property type="molecule type" value="Genomic_DNA"/>
</dbReference>
<evidence type="ECO:0000313" key="2">
    <source>
        <dbReference type="Proteomes" id="UP001054837"/>
    </source>
</evidence>
<reference evidence="1 2" key="1">
    <citation type="submission" date="2021-06" db="EMBL/GenBank/DDBJ databases">
        <title>Caerostris darwini draft genome.</title>
        <authorList>
            <person name="Kono N."/>
            <person name="Arakawa K."/>
        </authorList>
    </citation>
    <scope>NUCLEOTIDE SEQUENCE [LARGE SCALE GENOMIC DNA]</scope>
</reference>
<accession>A0AAV4PFU4</accession>
<dbReference type="AlphaFoldDB" id="A0AAV4PFU4"/>
<keyword evidence="2" id="KW-1185">Reference proteome</keyword>
<organism evidence="1 2">
    <name type="scientific">Caerostris darwini</name>
    <dbReference type="NCBI Taxonomy" id="1538125"/>
    <lineage>
        <taxon>Eukaryota</taxon>
        <taxon>Metazoa</taxon>
        <taxon>Ecdysozoa</taxon>
        <taxon>Arthropoda</taxon>
        <taxon>Chelicerata</taxon>
        <taxon>Arachnida</taxon>
        <taxon>Araneae</taxon>
        <taxon>Araneomorphae</taxon>
        <taxon>Entelegynae</taxon>
        <taxon>Araneoidea</taxon>
        <taxon>Araneidae</taxon>
        <taxon>Caerostris</taxon>
    </lineage>
</organism>
<comment type="caution">
    <text evidence="1">The sequence shown here is derived from an EMBL/GenBank/DDBJ whole genome shotgun (WGS) entry which is preliminary data.</text>
</comment>
<evidence type="ECO:0000313" key="1">
    <source>
        <dbReference type="EMBL" id="GIX95046.1"/>
    </source>
</evidence>
<sequence length="133" mass="15300">MSVQSVFRSPLIHYPEKPPRPTNFLFLLHFISSSFAKRKLRLLPTSPSPLMDGRVSSENYSFLLPLFPPPPYSVTLLSSGEEFPKRKTDARCHNYQIVEDPPHPPEQKKEKRRADTVLRRFSTPAFVPFVSTC</sequence>